<evidence type="ECO:0000256" key="1">
    <source>
        <dbReference type="SAM" id="MobiDB-lite"/>
    </source>
</evidence>
<feature type="region of interest" description="Disordered" evidence="1">
    <location>
        <begin position="167"/>
        <end position="190"/>
    </location>
</feature>
<keyword evidence="2" id="KW-1133">Transmembrane helix</keyword>
<evidence type="ECO:0000313" key="3">
    <source>
        <dbReference type="EMBL" id="WGL58192.1"/>
    </source>
</evidence>
<keyword evidence="2" id="KW-0472">Membrane</keyword>
<evidence type="ECO:0000256" key="2">
    <source>
        <dbReference type="SAM" id="Phobius"/>
    </source>
</evidence>
<keyword evidence="2" id="KW-0812">Transmembrane</keyword>
<reference evidence="3" key="1">
    <citation type="submission" date="2023-04" db="EMBL/GenBank/DDBJ databases">
        <title>APH(3)-Id, a novel chromosomal aminoglycoside phosphotransferase, identified from an environmental isolate of Kluyvera intermedia DW18.</title>
        <authorList>
            <person name="Sha Y."/>
        </authorList>
    </citation>
    <scope>NUCLEOTIDE SEQUENCE</scope>
    <source>
        <strain evidence="3">DW18</strain>
    </source>
</reference>
<proteinExistence type="predicted"/>
<name>A0AA95G5K1_KLUIN</name>
<feature type="transmembrane region" description="Helical" evidence="2">
    <location>
        <begin position="70"/>
        <end position="96"/>
    </location>
</feature>
<dbReference type="EMBL" id="CP123488">
    <property type="protein sequence ID" value="WGL58192.1"/>
    <property type="molecule type" value="Genomic_DNA"/>
</dbReference>
<accession>A0AA95G5K1</accession>
<organism evidence="3 4">
    <name type="scientific">Kluyvera intermedia</name>
    <name type="common">Enterobacter intermedius</name>
    <dbReference type="NCBI Taxonomy" id="61648"/>
    <lineage>
        <taxon>Bacteria</taxon>
        <taxon>Pseudomonadati</taxon>
        <taxon>Pseudomonadota</taxon>
        <taxon>Gammaproteobacteria</taxon>
        <taxon>Enterobacterales</taxon>
        <taxon>Enterobacteriaceae</taxon>
        <taxon>Kluyvera</taxon>
    </lineage>
</organism>
<dbReference type="RefSeq" id="WP_280558698.1">
    <property type="nucleotide sequence ID" value="NZ_CP123488.1"/>
</dbReference>
<dbReference type="Proteomes" id="UP001177527">
    <property type="component" value="Chromosome"/>
</dbReference>
<evidence type="ECO:0000313" key="4">
    <source>
        <dbReference type="Proteomes" id="UP001177527"/>
    </source>
</evidence>
<gene>
    <name evidence="3" type="ORF">QBD33_10805</name>
</gene>
<sequence>MRALDDIWASITGNAKARISDPFIGAFVCSWVMCNWNHLSLLFWGKEKVNERINVFYNYLSETPIFEWNYVFVIPMSIAFFYLFLLPWVSLIINFLQHWANEKLHKQAVDRDLIKIEQQKKLNEEQLKANPDKQFLEQFVQQDIDKRNQILEHMRQRGSRLEAKALEEKEKAKEQSAKTQEAESKARSVKLELEKKSKQTELEKIRFENDSAKARAAHASNRFPSAYFLLLKIEESLNDDGISISLNALGGIVAAIFGYDNFESLLNDKNFNNETLGKVKFVYYDDELAKRLEQIVLDENSDNENFSADIIFDHLEMLFEGMPFKIISGDHLADECKMEFENDSFDIFNGDGVSGAIAESDTLFDNVEDITLENFYFNDGFYAELSASANGHHYKEEDVPGRSMTVSIIMQCEVLVGKFGLSSIEQGEVNGTLDDYD</sequence>
<dbReference type="AlphaFoldDB" id="A0AA95G5K1"/>
<protein>
    <submittedName>
        <fullName evidence="3">Cell envelope integrity protein TolA</fullName>
    </submittedName>
</protein>